<evidence type="ECO:0000259" key="1">
    <source>
        <dbReference type="Pfam" id="PF00171"/>
    </source>
</evidence>
<dbReference type="InterPro" id="IPR015590">
    <property type="entry name" value="Aldehyde_DH_dom"/>
</dbReference>
<gene>
    <name evidence="2" type="ORF">UFOPK3268_00153</name>
</gene>
<dbReference type="Gene3D" id="3.40.605.10">
    <property type="entry name" value="Aldehyde Dehydrogenase, Chain A, domain 1"/>
    <property type="match status" value="1"/>
</dbReference>
<dbReference type="GO" id="GO:0016620">
    <property type="term" value="F:oxidoreductase activity, acting on the aldehyde or oxo group of donors, NAD or NADP as acceptor"/>
    <property type="evidence" value="ECO:0007669"/>
    <property type="project" value="InterPro"/>
</dbReference>
<proteinExistence type="predicted"/>
<dbReference type="EMBL" id="CAFBIZ010000010">
    <property type="protein sequence ID" value="CAB4846320.1"/>
    <property type="molecule type" value="Genomic_DNA"/>
</dbReference>
<dbReference type="SUPFAM" id="SSF53720">
    <property type="entry name" value="ALDH-like"/>
    <property type="match status" value="2"/>
</dbReference>
<organism evidence="2">
    <name type="scientific">freshwater metagenome</name>
    <dbReference type="NCBI Taxonomy" id="449393"/>
    <lineage>
        <taxon>unclassified sequences</taxon>
        <taxon>metagenomes</taxon>
        <taxon>ecological metagenomes</taxon>
    </lineage>
</organism>
<accession>A0A6J7BLQ4</accession>
<dbReference type="Pfam" id="PF00171">
    <property type="entry name" value="Aldedh"/>
    <property type="match status" value="1"/>
</dbReference>
<evidence type="ECO:0000313" key="2">
    <source>
        <dbReference type="EMBL" id="CAB4846320.1"/>
    </source>
</evidence>
<protein>
    <submittedName>
        <fullName evidence="2">Unannotated protein</fullName>
    </submittedName>
</protein>
<name>A0A6J7BLQ4_9ZZZZ</name>
<dbReference type="InterPro" id="IPR016163">
    <property type="entry name" value="Ald_DH_C"/>
</dbReference>
<dbReference type="PANTHER" id="PTHR11699">
    <property type="entry name" value="ALDEHYDE DEHYDROGENASE-RELATED"/>
    <property type="match status" value="1"/>
</dbReference>
<feature type="domain" description="Aldehyde dehydrogenase" evidence="1">
    <location>
        <begin position="187"/>
        <end position="469"/>
    </location>
</feature>
<dbReference type="InterPro" id="IPR016162">
    <property type="entry name" value="Ald_DH_N"/>
</dbReference>
<sequence length="573" mass="60450">MTPLIASTIEQCDAAVDAARSGAASWATLPLGERIDLLEQLLPRIMAEAEEMVAHTQRCKGIERGGAWGSEDWLSGPWAFMQGVAGLLTTLRRVHKGAPPLSPSKATQNSSGRTVVEVFPATRMDSLLLNGYRAEVVMSPGISAADALGSAAAVYRGRGFAKPGVELVLGAGNVGAIAVLDILYSLYAKGSVVVVKMSPVNDYLSAYLERIFGEFITRGWLRFVHGGADIGQYLAHHPDIDSVHITGSSLTFDSIVWGSGPDAAERKKSHTPLLTKPITSELGGISPIIVAPGEWDDADLQFQAEQIVTSKLNNAGHNCIATQLVILPESWAQADALLDRIRAVVESLPARPSYYHGSQDRMSAAVAGHSAVEPLGAKALCSLVTDVDPHGAQSLITAEVFAGVLGVVRLPGATTAEFLANAVAFANDVLPGTLGATIFVDPATATRERAAIEKAVADLRYGSVGVNVWSALSFLLAYTPWGAFPGNSAGDIGSGIGFVHNAFLLEGIEKSVVTMPFRPMHRAAFRGHLHLSPKSPFFVTNKTGEITARRLTAYLASGKISALVGIFASALRG</sequence>
<dbReference type="AlphaFoldDB" id="A0A6J7BLQ4"/>
<dbReference type="Gene3D" id="3.40.309.10">
    <property type="entry name" value="Aldehyde Dehydrogenase, Chain A, domain 2"/>
    <property type="match status" value="1"/>
</dbReference>
<dbReference type="InterPro" id="IPR016161">
    <property type="entry name" value="Ald_DH/histidinol_DH"/>
</dbReference>
<reference evidence="2" key="1">
    <citation type="submission" date="2020-05" db="EMBL/GenBank/DDBJ databases">
        <authorList>
            <person name="Chiriac C."/>
            <person name="Salcher M."/>
            <person name="Ghai R."/>
            <person name="Kavagutti S V."/>
        </authorList>
    </citation>
    <scope>NUCLEOTIDE SEQUENCE</scope>
</reference>